<dbReference type="EMBL" id="CP021112">
    <property type="protein sequence ID" value="ARQ01994.1"/>
    <property type="molecule type" value="Genomic_DNA"/>
</dbReference>
<dbReference type="AlphaFoldDB" id="A0A1W6ZX99"/>
<keyword evidence="3" id="KW-1185">Reference proteome</keyword>
<evidence type="ECO:0000313" key="3">
    <source>
        <dbReference type="Proteomes" id="UP000194137"/>
    </source>
</evidence>
<dbReference type="Proteomes" id="UP000194137">
    <property type="component" value="Chromosome"/>
</dbReference>
<keyword evidence="1" id="KW-0472">Membrane</keyword>
<keyword evidence="1" id="KW-1133">Transmembrane helix</keyword>
<evidence type="ECO:0000313" key="2">
    <source>
        <dbReference type="EMBL" id="ARQ01994.1"/>
    </source>
</evidence>
<dbReference type="KEGG" id="psin:CAK95_25005"/>
<sequence>MTKPDHASRFHCLRDLEDTLKAHRERTPCHDLRTRALRLWWRARRELRRPLARRIAYGVGGVAAFAFIACTGLWLRLGAGPIEINFASPWISSAVQQAIGQQHRVMIGGTQIERDQSGRTSVRIRDMQVRDTEGVVVANAQKAEVSLSGASLLRGQLRAQRVSLVGAELSVRIEQDGQVTISTGTDRPLAATPAIIRPAGALTPGQAPHVQLAPPSTASISPAPGQTLEATGAERFVAFVSWLDRLSETGLDGQGLGEIGLKDGVLKVDDLRTDKHWTFEHINFSINRPGSGISVRLSSDDDERPWSLVAAIRQSGVQRRAVRISLDRVSIKDLFLATRIGDGQFQADIPLTGELRAEIGPDSLPRIVEGKFTAGSGILGNPADIGGHVQIDRADLTLDWDANRRSLAMPFQIQSGANRVTLFSRFEAPNMPGDPWRATVAGGSVVLSDGADDPRTLVLNKIMMRANLDLMRRRIDLVQGDLGGAGVAGSLSGSVDFSGSDPRLTIGLAITPMSSDVAKKVWPIFIATKVRNWVAENLQSGDIERVDIATNAPIETLKEGGPPIPADGLSVDVTVRNATIRPVTGLPPITEADLKTSIKGRQVVVSVGRGIIDLGGGRKLTLTNGVFEVPDTDPKAPPAQARFRIDGPVPVALELLNMERLRGQAAIPMDAANSRGNFSGQVTVGLPITADPPPNSTQYTINLDVAGFAADKMVMGQKIEAQALKVSANNQGYQIRGDVRINGTPAALDYRKTNDSPDADVRVQATLDEAARARFGFATGSSLSGPVPVKIAGKISDNKDARLTIDADLTPSRIENLLPGWVKPAGKTNRAVFTLVSREKGTRFEDIVIDGSGANVRGTVELDAAGDLASAVFPVFALSDGDKTSVKAERGNDGVMRISMRGDVYDGRGFVKAFFGGGDANEKPKTVGIDLDVDVRLGAIAGHNGEALRGVDLKVSRRNGQIRTFALNSKIGRDAALTGELRSSAQRKNVMYFEAHDAGALMRFTDTYPRMHGGQMWVAMDAPTGDQAPQDGIVNFRDFWVRGEPALNNVVGAAQNDSRGVEFTRMKVDFTRMPGKLQVKEGVVRGPTVGATVDGTIDFAKNDVRMRGTFVPLYGLNNALGQIPIVGLFLGGANEGLVGITYEVVGPPSSPTLRVNPISAVAPGMLRKFFEFPNSNRIEMPDAAPVGAATR</sequence>
<dbReference type="OrthoDB" id="7161641at2"/>
<dbReference type="RefSeq" id="WP_086090387.1">
    <property type="nucleotide sequence ID" value="NZ_CP021112.1"/>
</dbReference>
<reference evidence="2 3" key="1">
    <citation type="submission" date="2017-05" db="EMBL/GenBank/DDBJ databases">
        <title>Full genome sequence of Pseudorhodoplanes sinuspersici.</title>
        <authorList>
            <person name="Dastgheib S.M.M."/>
            <person name="Shavandi M."/>
            <person name="Tirandaz H."/>
        </authorList>
    </citation>
    <scope>NUCLEOTIDE SEQUENCE [LARGE SCALE GENOMIC DNA]</scope>
    <source>
        <strain evidence="2 3">RIPI110</strain>
    </source>
</reference>
<protein>
    <recommendedName>
        <fullName evidence="4">DUF3971 domain-containing protein</fullName>
    </recommendedName>
</protein>
<name>A0A1W6ZX99_9HYPH</name>
<gene>
    <name evidence="2" type="ORF">CAK95_25005</name>
</gene>
<organism evidence="2 3">
    <name type="scientific">Pseudorhodoplanes sinuspersici</name>
    <dbReference type="NCBI Taxonomy" id="1235591"/>
    <lineage>
        <taxon>Bacteria</taxon>
        <taxon>Pseudomonadati</taxon>
        <taxon>Pseudomonadota</taxon>
        <taxon>Alphaproteobacteria</taxon>
        <taxon>Hyphomicrobiales</taxon>
        <taxon>Pseudorhodoplanes</taxon>
    </lineage>
</organism>
<evidence type="ECO:0000256" key="1">
    <source>
        <dbReference type="SAM" id="Phobius"/>
    </source>
</evidence>
<dbReference type="STRING" id="1235591.CAK95_25005"/>
<accession>A0A1W6ZX99</accession>
<proteinExistence type="predicted"/>
<evidence type="ECO:0008006" key="4">
    <source>
        <dbReference type="Google" id="ProtNLM"/>
    </source>
</evidence>
<keyword evidence="1" id="KW-0812">Transmembrane</keyword>
<feature type="transmembrane region" description="Helical" evidence="1">
    <location>
        <begin position="55"/>
        <end position="75"/>
    </location>
</feature>